<keyword evidence="3" id="KW-1185">Reference proteome</keyword>
<dbReference type="Proteomes" id="UP000520814">
    <property type="component" value="Unassembled WGS sequence"/>
</dbReference>
<evidence type="ECO:0000313" key="2">
    <source>
        <dbReference type="EMBL" id="MBB6049668.1"/>
    </source>
</evidence>
<sequence>MLLAPLFLLSVAAQAPTGPPRWFPESTGGQAIPAAGAPLATTLRDFVSTVKALPLLSPPPGVYPRATLSVELQPVPQPHKGTVMLGFWPPSSVAVKGGTLIPTSAIVNLLVYVNIIREEALAQDKWADGQGALFPEPKRLGEVQGFPVYQGFGGSEVSGILVVQPQGRALFAPVAQERFHKFAIAQLEKQLKDAQPALVRAQQAYAEAVSPADKARRAAQLAKSLEDYKNKRPRTPDQLAYREKELAKLDAEEEERLRVDATPEGNRLTGYLSKDLADAKRAFAALSPTERTLPAWHLPDSRRTGPHPVAPQTPGAVPIVRLAAWANPTLPRTAAQLITVERYWMSAEAVRKGLSRTERNLPEHLNKDVIEALDWKAIAQRLLR</sequence>
<keyword evidence="1" id="KW-0732">Signal</keyword>
<dbReference type="EMBL" id="JACHGW010000001">
    <property type="protein sequence ID" value="MBB6049668.1"/>
    <property type="molecule type" value="Genomic_DNA"/>
</dbReference>
<feature type="chain" id="PRO_5030903834" evidence="1">
    <location>
        <begin position="16"/>
        <end position="384"/>
    </location>
</feature>
<dbReference type="AlphaFoldDB" id="A0A7W9W5K3"/>
<evidence type="ECO:0000313" key="3">
    <source>
        <dbReference type="Proteomes" id="UP000520814"/>
    </source>
</evidence>
<evidence type="ECO:0000256" key="1">
    <source>
        <dbReference type="SAM" id="SignalP"/>
    </source>
</evidence>
<proteinExistence type="predicted"/>
<reference evidence="2 3" key="1">
    <citation type="submission" date="2020-08" db="EMBL/GenBank/DDBJ databases">
        <title>Genomic Encyclopedia of Type Strains, Phase IV (KMG-IV): sequencing the most valuable type-strain genomes for metagenomic binning, comparative biology and taxonomic classification.</title>
        <authorList>
            <person name="Goeker M."/>
        </authorList>
    </citation>
    <scope>NUCLEOTIDE SEQUENCE [LARGE SCALE GENOMIC DNA]</scope>
    <source>
        <strain evidence="2 3">DSM 23562</strain>
    </source>
</reference>
<feature type="signal peptide" evidence="1">
    <location>
        <begin position="1"/>
        <end position="15"/>
    </location>
</feature>
<comment type="caution">
    <text evidence="2">The sequence shown here is derived from an EMBL/GenBank/DDBJ whole genome shotgun (WGS) entry which is preliminary data.</text>
</comment>
<protein>
    <submittedName>
        <fullName evidence="2">Uncharacterized protein</fullName>
    </submittedName>
</protein>
<dbReference type="RefSeq" id="WP_184193264.1">
    <property type="nucleotide sequence ID" value="NZ_JACHGW010000001.1"/>
</dbReference>
<gene>
    <name evidence="2" type="ORF">HNQ39_001430</name>
</gene>
<accession>A0A7W9W5K3</accession>
<organism evidence="2 3">
    <name type="scientific">Armatimonas rosea</name>
    <dbReference type="NCBI Taxonomy" id="685828"/>
    <lineage>
        <taxon>Bacteria</taxon>
        <taxon>Bacillati</taxon>
        <taxon>Armatimonadota</taxon>
        <taxon>Armatimonadia</taxon>
        <taxon>Armatimonadales</taxon>
        <taxon>Armatimonadaceae</taxon>
        <taxon>Armatimonas</taxon>
    </lineage>
</organism>
<name>A0A7W9W5K3_ARMRO</name>